<dbReference type="OrthoDB" id="9807744at2"/>
<evidence type="ECO:0000313" key="3">
    <source>
        <dbReference type="EMBL" id="RHW43590.1"/>
    </source>
</evidence>
<keyword evidence="1" id="KW-1133">Transmembrane helix</keyword>
<name>A0A417Z0B1_9BACI</name>
<feature type="transmembrane region" description="Helical" evidence="1">
    <location>
        <begin position="326"/>
        <end position="347"/>
    </location>
</feature>
<organism evidence="3 4">
    <name type="scientific">Neobacillus notoginsengisoli</name>
    <dbReference type="NCBI Taxonomy" id="1578198"/>
    <lineage>
        <taxon>Bacteria</taxon>
        <taxon>Bacillati</taxon>
        <taxon>Bacillota</taxon>
        <taxon>Bacilli</taxon>
        <taxon>Bacillales</taxon>
        <taxon>Bacillaceae</taxon>
        <taxon>Neobacillus</taxon>
    </lineage>
</organism>
<dbReference type="Pfam" id="PF04235">
    <property type="entry name" value="DUF418"/>
    <property type="match status" value="1"/>
</dbReference>
<feature type="transmembrane region" description="Helical" evidence="1">
    <location>
        <begin position="44"/>
        <end position="64"/>
    </location>
</feature>
<feature type="transmembrane region" description="Helical" evidence="1">
    <location>
        <begin position="231"/>
        <end position="250"/>
    </location>
</feature>
<gene>
    <name evidence="3" type="ORF">D1B31_00370</name>
</gene>
<feature type="domain" description="DUF418" evidence="2">
    <location>
        <begin position="214"/>
        <end position="366"/>
    </location>
</feature>
<feature type="transmembrane region" description="Helical" evidence="1">
    <location>
        <begin position="301"/>
        <end position="320"/>
    </location>
</feature>
<feature type="transmembrane region" description="Helical" evidence="1">
    <location>
        <begin position="198"/>
        <end position="219"/>
    </location>
</feature>
<accession>A0A417Z0B1</accession>
<comment type="caution">
    <text evidence="3">The sequence shown here is derived from an EMBL/GenBank/DDBJ whole genome shotgun (WGS) entry which is preliminary data.</text>
</comment>
<keyword evidence="1" id="KW-0812">Transmembrane</keyword>
<dbReference type="Proteomes" id="UP000284416">
    <property type="component" value="Unassembled WGS sequence"/>
</dbReference>
<sequence>MRGVAILGIYLVNMLSFHSPYMIIDPLDYWNQGIDRVVYILIDFFAQASFYPLFSMLFGYGLMLMMVRAAGKKGSFFALAFRRLSFLLIVGIVHAFLIWPGDILITYASIGILALIFLRLSGKALMATGLMMYIIPNFLLGLLLLAADMSRLDASSAMFNDEQAKTALQVYSSGTFSEITKMRVWEWSESNNWETAPILLFSLLPLFLIGAGVAKLNWLADIRKHRRKLKVFSGSALAAGFLIKGLPYYGWEGYSAEFFQDFFGGPLLAIAYGGLIALSVRRREELAGFFANVGRMSMTNYLLQSLISTLIFYGYGAGLYGKVSVLTGTVLVVAVFIAQAVGSRIWLSRFNYGPLEWVWRSFTYLKLQQMVKGEVA</sequence>
<protein>
    <submittedName>
        <fullName evidence="3">DUF418 domain-containing protein</fullName>
    </submittedName>
</protein>
<reference evidence="3 4" key="1">
    <citation type="journal article" date="2017" name="Int. J. Syst. Evol. Microbiol.">
        <title>Bacillus notoginsengisoli sp. nov., a novel bacterium isolated from the rhizosphere of Panax notoginseng.</title>
        <authorList>
            <person name="Zhang M.Y."/>
            <person name="Cheng J."/>
            <person name="Cai Y."/>
            <person name="Zhang T.Y."/>
            <person name="Wu Y.Y."/>
            <person name="Manikprabhu D."/>
            <person name="Li W.J."/>
            <person name="Zhang Y.X."/>
        </authorList>
    </citation>
    <scope>NUCLEOTIDE SEQUENCE [LARGE SCALE GENOMIC DNA]</scope>
    <source>
        <strain evidence="3 4">JCM 30743</strain>
    </source>
</reference>
<feature type="transmembrane region" description="Helical" evidence="1">
    <location>
        <begin position="7"/>
        <end position="24"/>
    </location>
</feature>
<keyword evidence="4" id="KW-1185">Reference proteome</keyword>
<dbReference type="PANTHER" id="PTHR30590:SF2">
    <property type="entry name" value="INNER MEMBRANE PROTEIN"/>
    <property type="match status" value="1"/>
</dbReference>
<evidence type="ECO:0000256" key="1">
    <source>
        <dbReference type="SAM" id="Phobius"/>
    </source>
</evidence>
<feature type="transmembrane region" description="Helical" evidence="1">
    <location>
        <begin position="127"/>
        <end position="147"/>
    </location>
</feature>
<keyword evidence="1" id="KW-0472">Membrane</keyword>
<dbReference type="AlphaFoldDB" id="A0A417Z0B1"/>
<dbReference type="PANTHER" id="PTHR30590">
    <property type="entry name" value="INNER MEMBRANE PROTEIN"/>
    <property type="match status" value="1"/>
</dbReference>
<feature type="transmembrane region" description="Helical" evidence="1">
    <location>
        <begin position="262"/>
        <end position="280"/>
    </location>
</feature>
<feature type="transmembrane region" description="Helical" evidence="1">
    <location>
        <begin position="103"/>
        <end position="120"/>
    </location>
</feature>
<dbReference type="InterPro" id="IPR007349">
    <property type="entry name" value="DUF418"/>
</dbReference>
<feature type="transmembrane region" description="Helical" evidence="1">
    <location>
        <begin position="76"/>
        <end position="97"/>
    </location>
</feature>
<dbReference type="EMBL" id="QWEG01000001">
    <property type="protein sequence ID" value="RHW43590.1"/>
    <property type="molecule type" value="Genomic_DNA"/>
</dbReference>
<proteinExistence type="predicted"/>
<evidence type="ECO:0000259" key="2">
    <source>
        <dbReference type="Pfam" id="PF04235"/>
    </source>
</evidence>
<evidence type="ECO:0000313" key="4">
    <source>
        <dbReference type="Proteomes" id="UP000284416"/>
    </source>
</evidence>
<dbReference type="InterPro" id="IPR052529">
    <property type="entry name" value="Bact_Transport_Assoc"/>
</dbReference>